<dbReference type="PANTHER" id="PTHR11439">
    <property type="entry name" value="GAG-POL-RELATED RETROTRANSPOSON"/>
    <property type="match status" value="1"/>
</dbReference>
<evidence type="ECO:0000313" key="1">
    <source>
        <dbReference type="EMBL" id="RVW94112.1"/>
    </source>
</evidence>
<protein>
    <submittedName>
        <fullName evidence="1">Retrovirus-related Pol polyprotein from transposon TNT 1-94</fullName>
    </submittedName>
</protein>
<sequence length="160" mass="18454">MYSNTIWDLVEAPEGIKTHRVVILISQDMVIYSILDEKSRHGVPLSQDQCPKTTEEKDRMKAVPYAFTMGNLMYAMLCTRPAICFVVRIGSTYQSNPGIEHWMAVKHILKYLWRIRDYMLVYHCDELLPLGYMNSNFWSNRDSRKSTFGFVFTLGGGAVS</sequence>
<gene>
    <name evidence="1" type="primary">POLX_3339</name>
    <name evidence="1" type="ORF">CK203_038167</name>
</gene>
<dbReference type="Proteomes" id="UP000288805">
    <property type="component" value="Unassembled WGS sequence"/>
</dbReference>
<name>A0A438IBN3_VITVI</name>
<reference evidence="1 2" key="1">
    <citation type="journal article" date="2018" name="PLoS Genet.">
        <title>Population sequencing reveals clonal diversity and ancestral inbreeding in the grapevine cultivar Chardonnay.</title>
        <authorList>
            <person name="Roach M.J."/>
            <person name="Johnson D.L."/>
            <person name="Bohlmann J."/>
            <person name="van Vuuren H.J."/>
            <person name="Jones S.J."/>
            <person name="Pretorius I.S."/>
            <person name="Schmidt S.A."/>
            <person name="Borneman A.R."/>
        </authorList>
    </citation>
    <scope>NUCLEOTIDE SEQUENCE [LARGE SCALE GENOMIC DNA]</scope>
    <source>
        <strain evidence="2">cv. Chardonnay</strain>
        <tissue evidence="1">Leaf</tissue>
    </source>
</reference>
<dbReference type="PANTHER" id="PTHR11439:SF467">
    <property type="entry name" value="INTEGRASE CATALYTIC DOMAIN-CONTAINING PROTEIN"/>
    <property type="match status" value="1"/>
</dbReference>
<accession>A0A438IBN3</accession>
<evidence type="ECO:0000313" key="2">
    <source>
        <dbReference type="Proteomes" id="UP000288805"/>
    </source>
</evidence>
<dbReference type="EMBL" id="QGNW01000124">
    <property type="protein sequence ID" value="RVW94112.1"/>
    <property type="molecule type" value="Genomic_DNA"/>
</dbReference>
<dbReference type="AlphaFoldDB" id="A0A438IBN3"/>
<comment type="caution">
    <text evidence="1">The sequence shown here is derived from an EMBL/GenBank/DDBJ whole genome shotgun (WGS) entry which is preliminary data.</text>
</comment>
<proteinExistence type="predicted"/>
<organism evidence="1 2">
    <name type="scientific">Vitis vinifera</name>
    <name type="common">Grape</name>
    <dbReference type="NCBI Taxonomy" id="29760"/>
    <lineage>
        <taxon>Eukaryota</taxon>
        <taxon>Viridiplantae</taxon>
        <taxon>Streptophyta</taxon>
        <taxon>Embryophyta</taxon>
        <taxon>Tracheophyta</taxon>
        <taxon>Spermatophyta</taxon>
        <taxon>Magnoliopsida</taxon>
        <taxon>eudicotyledons</taxon>
        <taxon>Gunneridae</taxon>
        <taxon>Pentapetalae</taxon>
        <taxon>rosids</taxon>
        <taxon>Vitales</taxon>
        <taxon>Vitaceae</taxon>
        <taxon>Viteae</taxon>
        <taxon>Vitis</taxon>
    </lineage>
</organism>